<dbReference type="AlphaFoldDB" id="A0A645G6K9"/>
<comment type="caution">
    <text evidence="1">The sequence shown here is derived from an EMBL/GenBank/DDBJ whole genome shotgun (WGS) entry which is preliminary data.</text>
</comment>
<name>A0A645G6K9_9ZZZZ</name>
<protein>
    <submittedName>
        <fullName evidence="1">Uncharacterized protein</fullName>
    </submittedName>
</protein>
<reference evidence="1" key="1">
    <citation type="submission" date="2019-08" db="EMBL/GenBank/DDBJ databases">
        <authorList>
            <person name="Kucharzyk K."/>
            <person name="Murdoch R.W."/>
            <person name="Higgins S."/>
            <person name="Loffler F."/>
        </authorList>
    </citation>
    <scope>NUCLEOTIDE SEQUENCE</scope>
</reference>
<dbReference type="EMBL" id="VSSQ01070754">
    <property type="protein sequence ID" value="MPN22508.1"/>
    <property type="molecule type" value="Genomic_DNA"/>
</dbReference>
<evidence type="ECO:0000313" key="1">
    <source>
        <dbReference type="EMBL" id="MPN22508.1"/>
    </source>
</evidence>
<sequence>MDTSTIFLQYQQKFAEWFESTTPDMANQFNVWLDYIKGRLEGIDVAELTLELDSVKSDIQGISTENLLLDSIRGTVQNITFTNGNPTKIEHKDSGGGTIRTDVFTYSTNLITEVRTIIATGETISFKYHTDTLETEVI</sequence>
<accession>A0A645G6K9</accession>
<proteinExistence type="predicted"/>
<gene>
    <name evidence="1" type="ORF">SDC9_169891</name>
</gene>
<organism evidence="1">
    <name type="scientific">bioreactor metagenome</name>
    <dbReference type="NCBI Taxonomy" id="1076179"/>
    <lineage>
        <taxon>unclassified sequences</taxon>
        <taxon>metagenomes</taxon>
        <taxon>ecological metagenomes</taxon>
    </lineage>
</organism>